<gene>
    <name evidence="2" type="ORF">Pan241w_17480</name>
</gene>
<dbReference type="EMBL" id="CP036269">
    <property type="protein sequence ID" value="QDT41685.1"/>
    <property type="molecule type" value="Genomic_DNA"/>
</dbReference>
<reference evidence="2 3" key="1">
    <citation type="submission" date="2019-02" db="EMBL/GenBank/DDBJ databases">
        <title>Deep-cultivation of Planctomycetes and their phenomic and genomic characterization uncovers novel biology.</title>
        <authorList>
            <person name="Wiegand S."/>
            <person name="Jogler M."/>
            <person name="Boedeker C."/>
            <person name="Pinto D."/>
            <person name="Vollmers J."/>
            <person name="Rivas-Marin E."/>
            <person name="Kohn T."/>
            <person name="Peeters S.H."/>
            <person name="Heuer A."/>
            <person name="Rast P."/>
            <person name="Oberbeckmann S."/>
            <person name="Bunk B."/>
            <person name="Jeske O."/>
            <person name="Meyerdierks A."/>
            <person name="Storesund J.E."/>
            <person name="Kallscheuer N."/>
            <person name="Luecker S."/>
            <person name="Lage O.M."/>
            <person name="Pohl T."/>
            <person name="Merkel B.J."/>
            <person name="Hornburger P."/>
            <person name="Mueller R.-W."/>
            <person name="Bruemmer F."/>
            <person name="Labrenz M."/>
            <person name="Spormann A.M."/>
            <person name="Op den Camp H."/>
            <person name="Overmann J."/>
            <person name="Amann R."/>
            <person name="Jetten M.S.M."/>
            <person name="Mascher T."/>
            <person name="Medema M.H."/>
            <person name="Devos D.P."/>
            <person name="Kaster A.-K."/>
            <person name="Ovreas L."/>
            <person name="Rohde M."/>
            <person name="Galperin M.Y."/>
            <person name="Jogler C."/>
        </authorList>
    </citation>
    <scope>NUCLEOTIDE SEQUENCE [LARGE SCALE GENOMIC DNA]</scope>
    <source>
        <strain evidence="2 3">Pan241w</strain>
    </source>
</reference>
<dbReference type="Pfam" id="PF19920">
    <property type="entry name" value="bpX4"/>
    <property type="match status" value="1"/>
</dbReference>
<sequence>MSNYAYFFSSLFEDGIVHVPEIGELSDSEIQTADEILVDFEKQYRLEMPLEMPPFSVPDAQNAAYCFFRACQFAVSRDAPPQLIDSEFQRLEELTDTPQTHYSVDLIFRFLPDLFRLSKSAMEEDPLVQHLHDWAVRWPLSSVNISNLQKPVQIDGFSESPGLMRLYCDRIISTGDISRLEDPRVRTLVEASWGMYPELAPNISQHFNQ</sequence>
<organism evidence="2 3">
    <name type="scientific">Gimesia alba</name>
    <dbReference type="NCBI Taxonomy" id="2527973"/>
    <lineage>
        <taxon>Bacteria</taxon>
        <taxon>Pseudomonadati</taxon>
        <taxon>Planctomycetota</taxon>
        <taxon>Planctomycetia</taxon>
        <taxon>Planctomycetales</taxon>
        <taxon>Planctomycetaceae</taxon>
        <taxon>Gimesia</taxon>
    </lineage>
</organism>
<dbReference type="OrthoDB" id="215418at2"/>
<dbReference type="InterPro" id="IPR045549">
    <property type="entry name" value="bpX4"/>
</dbReference>
<keyword evidence="3" id="KW-1185">Reference proteome</keyword>
<evidence type="ECO:0000313" key="3">
    <source>
        <dbReference type="Proteomes" id="UP000317171"/>
    </source>
</evidence>
<evidence type="ECO:0000259" key="1">
    <source>
        <dbReference type="Pfam" id="PF19920"/>
    </source>
</evidence>
<name>A0A517RCS7_9PLAN</name>
<proteinExistence type="predicted"/>
<dbReference type="KEGG" id="gaz:Pan241w_17480"/>
<accession>A0A517RCS7</accession>
<dbReference type="AlphaFoldDB" id="A0A517RCS7"/>
<protein>
    <recommendedName>
        <fullName evidence="1">MoxR-vWA-beta-propeller ternary system domain-containing protein</fullName>
    </recommendedName>
</protein>
<dbReference type="Proteomes" id="UP000317171">
    <property type="component" value="Chromosome"/>
</dbReference>
<evidence type="ECO:0000313" key="2">
    <source>
        <dbReference type="EMBL" id="QDT41685.1"/>
    </source>
</evidence>
<feature type="domain" description="MoxR-vWA-beta-propeller ternary system" evidence="1">
    <location>
        <begin position="7"/>
        <end position="200"/>
    </location>
</feature>
<dbReference type="RefSeq" id="WP_145213688.1">
    <property type="nucleotide sequence ID" value="NZ_CP036269.1"/>
</dbReference>